<dbReference type="PIRSF" id="PIRSF029827">
    <property type="entry name" value="Fe_traffic_YggX"/>
    <property type="match status" value="1"/>
</dbReference>
<dbReference type="PANTHER" id="PTHR36965">
    <property type="entry name" value="FE(2+)-TRAFFICKING PROTEIN-RELATED"/>
    <property type="match status" value="1"/>
</dbReference>
<dbReference type="HAMAP" id="MF_00686">
    <property type="entry name" value="Fe_traffic_YggX"/>
    <property type="match status" value="1"/>
</dbReference>
<reference evidence="3 4" key="1">
    <citation type="submission" date="2018-11" db="EMBL/GenBank/DDBJ databases">
        <title>Genomic Encyclopedia of Type Strains, Phase IV (KMG-IV): sequencing the most valuable type-strain genomes for metagenomic binning, comparative biology and taxonomic classification.</title>
        <authorList>
            <person name="Goeker M."/>
        </authorList>
    </citation>
    <scope>NUCLEOTIDE SEQUENCE [LARGE SCALE GENOMIC DNA]</scope>
    <source>
        <strain evidence="3 4">DSM 100275</strain>
    </source>
</reference>
<dbReference type="Gene3D" id="1.10.3880.10">
    <property type="entry name" value="Fe(II) trafficking protein YggX"/>
    <property type="match status" value="1"/>
</dbReference>
<evidence type="ECO:0000256" key="1">
    <source>
        <dbReference type="ARBA" id="ARBA00023004"/>
    </source>
</evidence>
<comment type="similarity">
    <text evidence="2">Belongs to the Fe(2+)-trafficking protein family.</text>
</comment>
<accession>A0A3N1Y8H6</accession>
<keyword evidence="4" id="KW-1185">Reference proteome</keyword>
<dbReference type="RefSeq" id="WP_123400272.1">
    <property type="nucleotide sequence ID" value="NZ_RJVI01000001.1"/>
</dbReference>
<name>A0A3N1Y8H6_9GAMM</name>
<dbReference type="GO" id="GO:0005506">
    <property type="term" value="F:iron ion binding"/>
    <property type="evidence" value="ECO:0007669"/>
    <property type="project" value="UniProtKB-UniRule"/>
</dbReference>
<dbReference type="SUPFAM" id="SSF111148">
    <property type="entry name" value="YggX-like"/>
    <property type="match status" value="1"/>
</dbReference>
<dbReference type="InterPro" id="IPR036766">
    <property type="entry name" value="Fe_traffick_prot_YggX_sf"/>
</dbReference>
<dbReference type="AlphaFoldDB" id="A0A3N1Y8H6"/>
<dbReference type="Pfam" id="PF04362">
    <property type="entry name" value="Iron_traffic"/>
    <property type="match status" value="1"/>
</dbReference>
<dbReference type="GO" id="GO:0034599">
    <property type="term" value="P:cellular response to oxidative stress"/>
    <property type="evidence" value="ECO:0007669"/>
    <property type="project" value="TreeGrafter"/>
</dbReference>
<keyword evidence="1 2" id="KW-0408">Iron</keyword>
<protein>
    <recommendedName>
        <fullName evidence="2">Probable Fe(2+)-trafficking protein</fullName>
    </recommendedName>
</protein>
<dbReference type="Proteomes" id="UP000276634">
    <property type="component" value="Unassembled WGS sequence"/>
</dbReference>
<dbReference type="EMBL" id="RJVI01000001">
    <property type="protein sequence ID" value="ROR34798.1"/>
    <property type="molecule type" value="Genomic_DNA"/>
</dbReference>
<evidence type="ECO:0000313" key="4">
    <source>
        <dbReference type="Proteomes" id="UP000276634"/>
    </source>
</evidence>
<comment type="function">
    <text evidence="2">Could be a mediator in iron transactions between iron acquisition and iron-requiring processes, such as synthesis and/or repair of Fe-S clusters in biosynthetic enzymes.</text>
</comment>
<proteinExistence type="inferred from homology"/>
<dbReference type="NCBIfam" id="NF003817">
    <property type="entry name" value="PRK05408.1"/>
    <property type="match status" value="1"/>
</dbReference>
<dbReference type="GO" id="GO:0005829">
    <property type="term" value="C:cytosol"/>
    <property type="evidence" value="ECO:0007669"/>
    <property type="project" value="TreeGrafter"/>
</dbReference>
<dbReference type="PANTHER" id="PTHR36965:SF1">
    <property type="entry name" value="FE(2+)-TRAFFICKING PROTEIN-RELATED"/>
    <property type="match status" value="1"/>
</dbReference>
<dbReference type="InterPro" id="IPR007457">
    <property type="entry name" value="Fe_traffick_prot_YggX"/>
</dbReference>
<dbReference type="OrthoDB" id="9804318at2"/>
<gene>
    <name evidence="3" type="ORF">EDC57_0702</name>
</gene>
<organism evidence="3 4">
    <name type="scientific">Inmirania thermothiophila</name>
    <dbReference type="NCBI Taxonomy" id="1750597"/>
    <lineage>
        <taxon>Bacteria</taxon>
        <taxon>Pseudomonadati</taxon>
        <taxon>Pseudomonadota</taxon>
        <taxon>Gammaproteobacteria</taxon>
        <taxon>Chromatiales</taxon>
        <taxon>Ectothiorhodospiraceae</taxon>
        <taxon>Inmirania</taxon>
    </lineage>
</organism>
<sequence>MARMVQCVVLKREAKGLDAPPHPGELGRRIYENVSREGWQRWLERLTMIINEYGLSTADPRTLELIEQHMVGFLFGEGELGQAPEQFRPPRAKK</sequence>
<evidence type="ECO:0000313" key="3">
    <source>
        <dbReference type="EMBL" id="ROR34798.1"/>
    </source>
</evidence>
<comment type="caution">
    <text evidence="3">The sequence shown here is derived from an EMBL/GenBank/DDBJ whole genome shotgun (WGS) entry which is preliminary data.</text>
</comment>
<evidence type="ECO:0000256" key="2">
    <source>
        <dbReference type="HAMAP-Rule" id="MF_00686"/>
    </source>
</evidence>